<feature type="coiled-coil region" evidence="1">
    <location>
        <begin position="708"/>
        <end position="742"/>
    </location>
</feature>
<name>A0A1R2C131_9CILI</name>
<evidence type="ECO:0000256" key="1">
    <source>
        <dbReference type="SAM" id="Coils"/>
    </source>
</evidence>
<organism evidence="3 4">
    <name type="scientific">Stentor coeruleus</name>
    <dbReference type="NCBI Taxonomy" id="5963"/>
    <lineage>
        <taxon>Eukaryota</taxon>
        <taxon>Sar</taxon>
        <taxon>Alveolata</taxon>
        <taxon>Ciliophora</taxon>
        <taxon>Postciliodesmatophora</taxon>
        <taxon>Heterotrichea</taxon>
        <taxon>Heterotrichida</taxon>
        <taxon>Stentoridae</taxon>
        <taxon>Stentor</taxon>
    </lineage>
</organism>
<sequence length="930" mass="108307">MRTSKDLLIDRGLDIKRLTQESPFLNSDRSGASPLVKPRHTCSHESQTRRIEEKERKLKDYELFLRSSEQKLRLEKKKSFEKLEDVAETLRIREKSLDIEKIKVTEAQKILNQEIKAIERIKKTIKLKESNISPKKRPSLYSTLVKSSQDYLKESLDSETSVIVETTEPNSEIFNTNPSFNSSSKLTTLRNQLYETKEKLKSAESQIRQLEQINEKNKKILIEVENLRIENQQLKNYIEKSQETSSISDFDPKFENLQRENEKLKQNKSKKLKILNEELQSLKVNFENTLSELSTTKSELKSTKLALSSAKIDNTKKHLENSNEHSAIKVQLNSALSQIKVMKSIIDIKDKELEETKNHLANTKSDIEYIKIQLDHSRVEISSKQSDIDELKIENTVMKNEIDSGKKKINTMKQEIGKLENELCEIGERGGKMDVLDREREKIKMKELFDENQNLKDKILVAYEEKKLLFEEKGKVHKELEVYVKNTQKLEEYLNDITNQKNQLEKELKNHIDHSNEIQDKSKDAKIMAYKQKILSKEIEVNDLKKQIKEFIAQIEKDSDEIISLSEEKKKYDVLKLRYEKKFKECEDIQKELESNLSNMIITISPLIGEAAIQQYTFSEVKKKDEEINNLQISLDKAYDDLSKASASFNQTILASKLSESSLKAEINCLKSELDFIKSQLNYAGAEFSIIITPLITNEETNNRRFSSLKSGEKIVELEKELESARDEVYNARNELMSCQAELFKANSELIRTKSDLEMAILLTDSYKVHPDNRQNKEILELRTSLDALKTHNSILKMKINGLENYIAREGVRYRQEIEKSLQLQEKREKENLQLMIQLESSIRSERYNNIKEKNQIEIEDIIYNNENDLIEENIRLRKSLKKCELEKEELANNIERTKNQAEMYRKLSEGLHTQLNCGSSESSDISDSD</sequence>
<dbReference type="Proteomes" id="UP000187209">
    <property type="component" value="Unassembled WGS sequence"/>
</dbReference>
<feature type="region of interest" description="Disordered" evidence="2">
    <location>
        <begin position="23"/>
        <end position="51"/>
    </location>
</feature>
<evidence type="ECO:0000256" key="2">
    <source>
        <dbReference type="SAM" id="MobiDB-lite"/>
    </source>
</evidence>
<feature type="coiled-coil region" evidence="1">
    <location>
        <begin position="381"/>
        <end position="596"/>
    </location>
</feature>
<dbReference type="AlphaFoldDB" id="A0A1R2C131"/>
<comment type="caution">
    <text evidence="3">The sequence shown here is derived from an EMBL/GenBank/DDBJ whole genome shotgun (WGS) entry which is preliminary data.</text>
</comment>
<keyword evidence="4" id="KW-1185">Reference proteome</keyword>
<feature type="compositionally biased region" description="Basic and acidic residues" evidence="2">
    <location>
        <begin position="42"/>
        <end position="51"/>
    </location>
</feature>
<proteinExistence type="predicted"/>
<accession>A0A1R2C131</accession>
<gene>
    <name evidence="3" type="ORF">SteCoe_16512</name>
</gene>
<evidence type="ECO:0000313" key="3">
    <source>
        <dbReference type="EMBL" id="OMJ82690.1"/>
    </source>
</evidence>
<feature type="coiled-coil region" evidence="1">
    <location>
        <begin position="874"/>
        <end position="908"/>
    </location>
</feature>
<feature type="coiled-coil region" evidence="1">
    <location>
        <begin position="186"/>
        <end position="296"/>
    </location>
</feature>
<reference evidence="3 4" key="1">
    <citation type="submission" date="2016-11" db="EMBL/GenBank/DDBJ databases">
        <title>The macronuclear genome of Stentor coeruleus: a giant cell with tiny introns.</title>
        <authorList>
            <person name="Slabodnick M."/>
            <person name="Ruby J.G."/>
            <person name="Reiff S.B."/>
            <person name="Swart E.C."/>
            <person name="Gosai S."/>
            <person name="Prabakaran S."/>
            <person name="Witkowska E."/>
            <person name="Larue G.E."/>
            <person name="Fisher S."/>
            <person name="Freeman R.M."/>
            <person name="Gunawardena J."/>
            <person name="Chu W."/>
            <person name="Stover N.A."/>
            <person name="Gregory B.D."/>
            <person name="Nowacki M."/>
            <person name="Derisi J."/>
            <person name="Roy S.W."/>
            <person name="Marshall W.F."/>
            <person name="Sood P."/>
        </authorList>
    </citation>
    <scope>NUCLEOTIDE SEQUENCE [LARGE SCALE GENOMIC DNA]</scope>
    <source>
        <strain evidence="3">WM001</strain>
    </source>
</reference>
<evidence type="ECO:0000313" key="4">
    <source>
        <dbReference type="Proteomes" id="UP000187209"/>
    </source>
</evidence>
<dbReference type="EMBL" id="MPUH01000330">
    <property type="protein sequence ID" value="OMJ82690.1"/>
    <property type="molecule type" value="Genomic_DNA"/>
</dbReference>
<protein>
    <submittedName>
        <fullName evidence="3">Uncharacterized protein</fullName>
    </submittedName>
</protein>
<keyword evidence="1" id="KW-0175">Coiled coil</keyword>
<feature type="coiled-coil region" evidence="1">
    <location>
        <begin position="621"/>
        <end position="680"/>
    </location>
</feature>
<dbReference type="OrthoDB" id="2427280at2759"/>